<dbReference type="EMBL" id="GGFL01007915">
    <property type="protein sequence ID" value="MBW72093.1"/>
    <property type="molecule type" value="Transcribed_RNA"/>
</dbReference>
<reference evidence="1" key="1">
    <citation type="submission" date="2018-01" db="EMBL/GenBank/DDBJ databases">
        <title>An insight into the sialome of Amazonian anophelines.</title>
        <authorList>
            <person name="Ribeiro J.M."/>
            <person name="Scarpassa V."/>
            <person name="Calvo E."/>
        </authorList>
    </citation>
    <scope>NUCLEOTIDE SEQUENCE</scope>
</reference>
<proteinExistence type="predicted"/>
<dbReference type="AlphaFoldDB" id="A0A2M4D3E4"/>
<name>A0A2M4D3E4_ANODA</name>
<accession>A0A2M4D3E4</accession>
<organism evidence="1">
    <name type="scientific">Anopheles darlingi</name>
    <name type="common">Mosquito</name>
    <dbReference type="NCBI Taxonomy" id="43151"/>
    <lineage>
        <taxon>Eukaryota</taxon>
        <taxon>Metazoa</taxon>
        <taxon>Ecdysozoa</taxon>
        <taxon>Arthropoda</taxon>
        <taxon>Hexapoda</taxon>
        <taxon>Insecta</taxon>
        <taxon>Pterygota</taxon>
        <taxon>Neoptera</taxon>
        <taxon>Endopterygota</taxon>
        <taxon>Diptera</taxon>
        <taxon>Nematocera</taxon>
        <taxon>Culicoidea</taxon>
        <taxon>Culicidae</taxon>
        <taxon>Anophelinae</taxon>
        <taxon>Anopheles</taxon>
    </lineage>
</organism>
<evidence type="ECO:0000313" key="1">
    <source>
        <dbReference type="EMBL" id="MBW72093.1"/>
    </source>
</evidence>
<protein>
    <submittedName>
        <fullName evidence="1">Putative secreted protein</fullName>
    </submittedName>
</protein>
<sequence length="80" mass="9664">MKLMRWRTLPWCAVSSTTAKRLTSWCRPNRGMNGWPSVPRWYMPRHHNTQSSCWKRQPDRSWVRSWPATCTNHRPRLTPT</sequence>